<proteinExistence type="predicted"/>
<evidence type="ECO:0000313" key="3">
    <source>
        <dbReference type="EMBL" id="RFU38169.1"/>
    </source>
</evidence>
<feature type="chain" id="PRO_5016802786" evidence="2">
    <location>
        <begin position="29"/>
        <end position="71"/>
    </location>
</feature>
<feature type="non-terminal residue" evidence="3">
    <location>
        <position position="71"/>
    </location>
</feature>
<accession>A0A372JE24</accession>
<organism evidence="3 4">
    <name type="scientific">Actinomadura logoneensis</name>
    <dbReference type="NCBI Taxonomy" id="2293572"/>
    <lineage>
        <taxon>Bacteria</taxon>
        <taxon>Bacillati</taxon>
        <taxon>Actinomycetota</taxon>
        <taxon>Actinomycetes</taxon>
        <taxon>Streptosporangiales</taxon>
        <taxon>Thermomonosporaceae</taxon>
        <taxon>Actinomadura</taxon>
    </lineage>
</organism>
<evidence type="ECO:0000256" key="2">
    <source>
        <dbReference type="SAM" id="SignalP"/>
    </source>
</evidence>
<keyword evidence="2" id="KW-0732">Signal</keyword>
<gene>
    <name evidence="3" type="ORF">DZF91_29050</name>
</gene>
<name>A0A372JE24_9ACTN</name>
<comment type="caution">
    <text evidence="3">The sequence shown here is derived from an EMBL/GenBank/DDBJ whole genome shotgun (WGS) entry which is preliminary data.</text>
</comment>
<dbReference type="RefSeq" id="WP_199486962.1">
    <property type="nucleotide sequence ID" value="NZ_QURH01000859.1"/>
</dbReference>
<feature type="signal peptide" evidence="2">
    <location>
        <begin position="1"/>
        <end position="28"/>
    </location>
</feature>
<dbReference type="AlphaFoldDB" id="A0A372JE24"/>
<evidence type="ECO:0000256" key="1">
    <source>
        <dbReference type="SAM" id="MobiDB-lite"/>
    </source>
</evidence>
<feature type="compositionally biased region" description="Low complexity" evidence="1">
    <location>
        <begin position="53"/>
        <end position="71"/>
    </location>
</feature>
<evidence type="ECO:0000313" key="4">
    <source>
        <dbReference type="Proteomes" id="UP000261811"/>
    </source>
</evidence>
<dbReference type="Proteomes" id="UP000261811">
    <property type="component" value="Unassembled WGS sequence"/>
</dbReference>
<dbReference type="EMBL" id="QURH01000859">
    <property type="protein sequence ID" value="RFU38169.1"/>
    <property type="molecule type" value="Genomic_DNA"/>
</dbReference>
<keyword evidence="4" id="KW-1185">Reference proteome</keyword>
<protein>
    <submittedName>
        <fullName evidence="3">Exo-alpha-sialidase</fullName>
    </submittedName>
</protein>
<sequence>MGTRTLTASATALVLAGTLSLAAPAAHAGGFGYDRLSPVQKRHVSGALTEALGPPRAARGAAPGASRASAP</sequence>
<feature type="region of interest" description="Disordered" evidence="1">
    <location>
        <begin position="47"/>
        <end position="71"/>
    </location>
</feature>
<reference evidence="3 4" key="1">
    <citation type="submission" date="2018-08" db="EMBL/GenBank/DDBJ databases">
        <title>Actinomadura jelena sp. nov., a novel Actinomycete isolated from soil in Chad.</title>
        <authorList>
            <person name="Shi L."/>
        </authorList>
    </citation>
    <scope>NUCLEOTIDE SEQUENCE [LARGE SCALE GENOMIC DNA]</scope>
    <source>
        <strain evidence="3 4">NEAU-G17</strain>
    </source>
</reference>